<dbReference type="RefSeq" id="WP_157490300.1">
    <property type="nucleotide sequence ID" value="NZ_JXKH01000011.1"/>
</dbReference>
<proteinExistence type="predicted"/>
<sequence length="54" mass="6253">MLNELKTEFDKGMPVATYIKKKYGFTSIAAFEEYVASLKLKAEKYDQLVKQETD</sequence>
<protein>
    <submittedName>
        <fullName evidence="1">Uncharacterized protein</fullName>
    </submittedName>
</protein>
<accession>A0A1L8RC17</accession>
<organism evidence="1 2">
    <name type="scientific">Enterococcus canis</name>
    <dbReference type="NCBI Taxonomy" id="214095"/>
    <lineage>
        <taxon>Bacteria</taxon>
        <taxon>Bacillati</taxon>
        <taxon>Bacillota</taxon>
        <taxon>Bacilli</taxon>
        <taxon>Lactobacillales</taxon>
        <taxon>Enterococcaceae</taxon>
        <taxon>Enterococcus</taxon>
    </lineage>
</organism>
<dbReference type="STRING" id="214095.RU97_GL000617"/>
<comment type="caution">
    <text evidence="1">The sequence shown here is derived from an EMBL/GenBank/DDBJ whole genome shotgun (WGS) entry which is preliminary data.</text>
</comment>
<name>A0A1L8RC17_9ENTE</name>
<reference evidence="1 2" key="1">
    <citation type="submission" date="2014-12" db="EMBL/GenBank/DDBJ databases">
        <title>Draft genome sequences of 29 type strains of Enterococci.</title>
        <authorList>
            <person name="Zhong Z."/>
            <person name="Sun Z."/>
            <person name="Liu W."/>
            <person name="Zhang W."/>
            <person name="Zhang H."/>
        </authorList>
    </citation>
    <scope>NUCLEOTIDE SEQUENCE [LARGE SCALE GENOMIC DNA]</scope>
    <source>
        <strain evidence="1 2">DSM 17029</strain>
    </source>
</reference>
<keyword evidence="2" id="KW-1185">Reference proteome</keyword>
<evidence type="ECO:0000313" key="2">
    <source>
        <dbReference type="Proteomes" id="UP000181884"/>
    </source>
</evidence>
<evidence type="ECO:0000313" key="1">
    <source>
        <dbReference type="EMBL" id="OJG17329.1"/>
    </source>
</evidence>
<dbReference type="Proteomes" id="UP000181884">
    <property type="component" value="Unassembled WGS sequence"/>
</dbReference>
<gene>
    <name evidence="1" type="ORF">RU97_GL000617</name>
</gene>
<dbReference type="AlphaFoldDB" id="A0A1L8RC17"/>
<dbReference type="EMBL" id="JXKH01000011">
    <property type="protein sequence ID" value="OJG17329.1"/>
    <property type="molecule type" value="Genomic_DNA"/>
</dbReference>